<feature type="compositionally biased region" description="Low complexity" evidence="1">
    <location>
        <begin position="236"/>
        <end position="254"/>
    </location>
</feature>
<dbReference type="AlphaFoldDB" id="A0A1D3DAG3"/>
<keyword evidence="3" id="KW-1185">Reference proteome</keyword>
<proteinExistence type="predicted"/>
<feature type="region of interest" description="Disordered" evidence="1">
    <location>
        <begin position="157"/>
        <end position="200"/>
    </location>
</feature>
<accession>A0A1D3DAG3</accession>
<evidence type="ECO:0000313" key="2">
    <source>
        <dbReference type="EMBL" id="OEH80439.1"/>
    </source>
</evidence>
<gene>
    <name evidence="2" type="ORF">cyc_08747</name>
</gene>
<reference evidence="2 3" key="1">
    <citation type="journal article" date="2016" name="BMC Genomics">
        <title>Comparative genomics reveals Cyclospora cayetanensis possesses coccidia-like metabolism and invasion components but unique surface antigens.</title>
        <authorList>
            <person name="Liu S."/>
            <person name="Wang L."/>
            <person name="Zheng H."/>
            <person name="Xu Z."/>
            <person name="Roellig D.M."/>
            <person name="Li N."/>
            <person name="Frace M.A."/>
            <person name="Tang K."/>
            <person name="Arrowood M.J."/>
            <person name="Moss D.M."/>
            <person name="Zhang L."/>
            <person name="Feng Y."/>
            <person name="Xiao L."/>
        </authorList>
    </citation>
    <scope>NUCLEOTIDE SEQUENCE [LARGE SCALE GENOMIC DNA]</scope>
    <source>
        <strain evidence="2 3">CHN_HEN01</strain>
    </source>
</reference>
<sequence>MAELPESFARLVVTHHWDTEEALQQCQGLPLCIIHGQEDEVISVSHSRRLLARTPPVAALRVSHMPLHADHAIGLEPATMREEVLQPLLLFLRKIRCAARLRQQQQLHHKKHLEAQARRAAAANAAATAVAAAAADSLTDGWHAKAAAIVIAAAAAAARTEETPGREPTRSSKQTAMMHELPAAQQQQQQQNKPQQTPRRVMTVGEAPGAAVAGLWSPKANHHLSLPRHYLWNDGSSSGSSQHSSPVAASSNSSHKMAATSASLKNSSQGAERATLLL</sequence>
<comment type="caution">
    <text evidence="2">The sequence shown here is derived from an EMBL/GenBank/DDBJ whole genome shotgun (WGS) entry which is preliminary data.</text>
</comment>
<feature type="compositionally biased region" description="Basic and acidic residues" evidence="1">
    <location>
        <begin position="159"/>
        <end position="170"/>
    </location>
</feature>
<dbReference type="SUPFAM" id="SSF53474">
    <property type="entry name" value="alpha/beta-Hydrolases"/>
    <property type="match status" value="1"/>
</dbReference>
<dbReference type="Proteomes" id="UP000095192">
    <property type="component" value="Unassembled WGS sequence"/>
</dbReference>
<dbReference type="InParanoid" id="A0A1D3DAG3"/>
<dbReference type="VEuPathDB" id="ToxoDB:LOC34624382"/>
<feature type="compositionally biased region" description="Low complexity" evidence="1">
    <location>
        <begin position="185"/>
        <end position="196"/>
    </location>
</feature>
<dbReference type="VEuPathDB" id="ToxoDB:cyc_08747"/>
<dbReference type="InterPro" id="IPR029058">
    <property type="entry name" value="AB_hydrolase_fold"/>
</dbReference>
<feature type="compositionally biased region" description="Polar residues" evidence="1">
    <location>
        <begin position="260"/>
        <end position="270"/>
    </location>
</feature>
<name>A0A1D3DAG3_9EIME</name>
<feature type="region of interest" description="Disordered" evidence="1">
    <location>
        <begin position="235"/>
        <end position="278"/>
    </location>
</feature>
<organism evidence="2 3">
    <name type="scientific">Cyclospora cayetanensis</name>
    <dbReference type="NCBI Taxonomy" id="88456"/>
    <lineage>
        <taxon>Eukaryota</taxon>
        <taxon>Sar</taxon>
        <taxon>Alveolata</taxon>
        <taxon>Apicomplexa</taxon>
        <taxon>Conoidasida</taxon>
        <taxon>Coccidia</taxon>
        <taxon>Eucoccidiorida</taxon>
        <taxon>Eimeriorina</taxon>
        <taxon>Eimeriidae</taxon>
        <taxon>Cyclospora</taxon>
    </lineage>
</organism>
<dbReference type="EMBL" id="JROU02000077">
    <property type="protein sequence ID" value="OEH80439.1"/>
    <property type="molecule type" value="Genomic_DNA"/>
</dbReference>
<dbReference type="Gene3D" id="3.40.50.1820">
    <property type="entry name" value="alpha/beta hydrolase"/>
    <property type="match status" value="1"/>
</dbReference>
<protein>
    <submittedName>
        <fullName evidence="2">Uncharacterized protein</fullName>
    </submittedName>
</protein>
<evidence type="ECO:0000256" key="1">
    <source>
        <dbReference type="SAM" id="MobiDB-lite"/>
    </source>
</evidence>
<evidence type="ECO:0000313" key="3">
    <source>
        <dbReference type="Proteomes" id="UP000095192"/>
    </source>
</evidence>